<organism evidence="1 2">
    <name type="scientific">Planktothrix mougeotii LEGE 06226</name>
    <dbReference type="NCBI Taxonomy" id="1828728"/>
    <lineage>
        <taxon>Bacteria</taxon>
        <taxon>Bacillati</taxon>
        <taxon>Cyanobacteriota</taxon>
        <taxon>Cyanophyceae</taxon>
        <taxon>Oscillatoriophycideae</taxon>
        <taxon>Oscillatoriales</taxon>
        <taxon>Microcoleaceae</taxon>
        <taxon>Planktothrix</taxon>
    </lineage>
</organism>
<sequence>MAKKPTRHSYSDQQAFERLMLLIATLVQYPGVGNTPPTQKGEHRNALSDVQYHLQQLASELKINLPPGYPALPTIRKDIETLRRYSILEQRMYRWGYYLGTGVMSWEELQVAFQLLVSLSQYQADSKTRRICETLEKRLRGVNLERKGEFFYPVRQQLNRSIVWTDPDEMLEMGNVQNTLFHQLDQIEEAILTGKAIEISRFSDPYNSGQIGLVKIWPLQLIHFNIAWYLVYESCENGQLTIGRINRYRDYCQFLSQSRPLQEQYNNLQKAHQLLNQGWGLNLGNAVEQQQELAGELPLKLVHIRFFPPATNFILEGERRHIRQQIKTIKDEQGKLLFVDYKIQLPSRSLNEFMIWVNQYLNLAQVLSPPELAQKQYQAACKMVERYQNMGGDLS</sequence>
<reference evidence="1 2" key="1">
    <citation type="submission" date="2020-10" db="EMBL/GenBank/DDBJ databases">
        <authorList>
            <person name="Castelo-Branco R."/>
            <person name="Eusebio N."/>
            <person name="Adriana R."/>
            <person name="Vieira A."/>
            <person name="Brugerolle De Fraissinette N."/>
            <person name="Rezende De Castro R."/>
            <person name="Schneider M.P."/>
            <person name="Vasconcelos V."/>
            <person name="Leao P.N."/>
        </authorList>
    </citation>
    <scope>NUCLEOTIDE SEQUENCE [LARGE SCALE GENOMIC DNA]</scope>
    <source>
        <strain evidence="1 2">LEGE 06226</strain>
    </source>
</reference>
<gene>
    <name evidence="1" type="ORF">IQ236_03715</name>
</gene>
<evidence type="ECO:0000313" key="2">
    <source>
        <dbReference type="Proteomes" id="UP000640725"/>
    </source>
</evidence>
<accession>A0ABR9U7A2</accession>
<keyword evidence="2" id="KW-1185">Reference proteome</keyword>
<evidence type="ECO:0000313" key="1">
    <source>
        <dbReference type="EMBL" id="MBE9142327.1"/>
    </source>
</evidence>
<protein>
    <submittedName>
        <fullName evidence="1">WYL domain-containing protein</fullName>
    </submittedName>
</protein>
<name>A0ABR9U7A2_9CYAN</name>
<dbReference type="Proteomes" id="UP000640725">
    <property type="component" value="Unassembled WGS sequence"/>
</dbReference>
<dbReference type="RefSeq" id="WP_193868017.1">
    <property type="nucleotide sequence ID" value="NZ_JADEWU010000005.1"/>
</dbReference>
<proteinExistence type="predicted"/>
<dbReference type="EMBL" id="JADEWU010000005">
    <property type="protein sequence ID" value="MBE9142327.1"/>
    <property type="molecule type" value="Genomic_DNA"/>
</dbReference>
<comment type="caution">
    <text evidence="1">The sequence shown here is derived from an EMBL/GenBank/DDBJ whole genome shotgun (WGS) entry which is preliminary data.</text>
</comment>